<name>A0A8C4QF05_EPTBU</name>
<keyword evidence="9" id="KW-1185">Reference proteome</keyword>
<dbReference type="PANTHER" id="PTHR10877">
    <property type="entry name" value="POLYCYSTIN FAMILY MEMBER"/>
    <property type="match status" value="1"/>
</dbReference>
<proteinExistence type="inferred from homology"/>
<dbReference type="GO" id="GO:0005509">
    <property type="term" value="F:calcium ion binding"/>
    <property type="evidence" value="ECO:0007669"/>
    <property type="project" value="InterPro"/>
</dbReference>
<organism evidence="8 9">
    <name type="scientific">Eptatretus burgeri</name>
    <name type="common">Inshore hagfish</name>
    <dbReference type="NCBI Taxonomy" id="7764"/>
    <lineage>
        <taxon>Eukaryota</taxon>
        <taxon>Metazoa</taxon>
        <taxon>Chordata</taxon>
        <taxon>Craniata</taxon>
        <taxon>Vertebrata</taxon>
        <taxon>Cyclostomata</taxon>
        <taxon>Myxini</taxon>
        <taxon>Myxiniformes</taxon>
        <taxon>Myxinidae</taxon>
        <taxon>Eptatretinae</taxon>
        <taxon>Eptatretus</taxon>
    </lineage>
</organism>
<dbReference type="Ensembl" id="ENSEBUT00000014983.1">
    <property type="protein sequence ID" value="ENSEBUP00000014407.1"/>
    <property type="gene ID" value="ENSEBUG00000009082.1"/>
</dbReference>
<evidence type="ECO:0000256" key="2">
    <source>
        <dbReference type="ARBA" id="ARBA00007200"/>
    </source>
</evidence>
<evidence type="ECO:0000313" key="9">
    <source>
        <dbReference type="Proteomes" id="UP000694388"/>
    </source>
</evidence>
<evidence type="ECO:0000256" key="1">
    <source>
        <dbReference type="ARBA" id="ARBA00004141"/>
    </source>
</evidence>
<evidence type="ECO:0000256" key="6">
    <source>
        <dbReference type="SAM" id="Phobius"/>
    </source>
</evidence>
<sequence>MYCTKIDVGSSTMKMAQNDTDSFTMFWKVASVDYHLSHLMGVLVFMASLKFFGLLKANRQMALVGKVVFSCAEKLKSYSFIFIVVLVSYSLAFHLIFGSKLSNFKSFSRSMGSLFAMLLGNATYNDLKKVDETMAITLYFSFMIISSVLLLDILAAIVGERYEVIMGSKICIHETFGPLTRRFVAACNKFKNKIANKQQAAFGKRKTTDVSHLGLR</sequence>
<feature type="domain" description="Polycystin cation channel PKD1/PKD2" evidence="7">
    <location>
        <begin position="10"/>
        <end position="164"/>
    </location>
</feature>
<dbReference type="PRINTS" id="PR01433">
    <property type="entry name" value="POLYCYSTIN2"/>
</dbReference>
<comment type="similarity">
    <text evidence="2">Belongs to the polycystin family.</text>
</comment>
<dbReference type="OMA" id="KICIHET"/>
<keyword evidence="5 6" id="KW-0472">Membrane</keyword>
<evidence type="ECO:0000259" key="7">
    <source>
        <dbReference type="Pfam" id="PF08016"/>
    </source>
</evidence>
<accession>A0A8C4QF05</accession>
<feature type="transmembrane region" description="Helical" evidence="6">
    <location>
        <begin position="36"/>
        <end position="57"/>
    </location>
</feature>
<dbReference type="Gene3D" id="1.10.287.70">
    <property type="match status" value="1"/>
</dbReference>
<evidence type="ECO:0000256" key="4">
    <source>
        <dbReference type="ARBA" id="ARBA00022989"/>
    </source>
</evidence>
<dbReference type="Pfam" id="PF08016">
    <property type="entry name" value="PKD_channel"/>
    <property type="match status" value="1"/>
</dbReference>
<reference evidence="8" key="2">
    <citation type="submission" date="2025-09" db="UniProtKB">
        <authorList>
            <consortium name="Ensembl"/>
        </authorList>
    </citation>
    <scope>IDENTIFICATION</scope>
</reference>
<dbReference type="GO" id="GO:0005262">
    <property type="term" value="F:calcium channel activity"/>
    <property type="evidence" value="ECO:0007669"/>
    <property type="project" value="TreeGrafter"/>
</dbReference>
<dbReference type="GeneTree" id="ENSGT00940000164047"/>
<dbReference type="Proteomes" id="UP000694388">
    <property type="component" value="Unplaced"/>
</dbReference>
<dbReference type="InterPro" id="IPR051223">
    <property type="entry name" value="Polycystin"/>
</dbReference>
<evidence type="ECO:0000256" key="3">
    <source>
        <dbReference type="ARBA" id="ARBA00022692"/>
    </source>
</evidence>
<protein>
    <recommendedName>
        <fullName evidence="7">Polycystin cation channel PKD1/PKD2 domain-containing protein</fullName>
    </recommendedName>
</protein>
<evidence type="ECO:0000256" key="5">
    <source>
        <dbReference type="ARBA" id="ARBA00023136"/>
    </source>
</evidence>
<comment type="subcellular location">
    <subcellularLocation>
        <location evidence="1">Membrane</location>
        <topology evidence="1">Multi-pass membrane protein</topology>
    </subcellularLocation>
</comment>
<dbReference type="GO" id="GO:0016020">
    <property type="term" value="C:membrane"/>
    <property type="evidence" value="ECO:0007669"/>
    <property type="project" value="UniProtKB-SubCell"/>
</dbReference>
<dbReference type="InterPro" id="IPR013122">
    <property type="entry name" value="PKD1_2_channel"/>
</dbReference>
<dbReference type="InterPro" id="IPR003915">
    <property type="entry name" value="PKD_2"/>
</dbReference>
<dbReference type="GO" id="GO:0050982">
    <property type="term" value="P:detection of mechanical stimulus"/>
    <property type="evidence" value="ECO:0007669"/>
    <property type="project" value="TreeGrafter"/>
</dbReference>
<feature type="transmembrane region" description="Helical" evidence="6">
    <location>
        <begin position="136"/>
        <end position="159"/>
    </location>
</feature>
<feature type="transmembrane region" description="Helical" evidence="6">
    <location>
        <begin position="78"/>
        <end position="97"/>
    </location>
</feature>
<keyword evidence="4 6" id="KW-1133">Transmembrane helix</keyword>
<dbReference type="PANTHER" id="PTHR10877:SF150">
    <property type="entry name" value="REJ DOMAIN-CONTAINING PROTEIN"/>
    <property type="match status" value="1"/>
</dbReference>
<keyword evidence="3 6" id="KW-0812">Transmembrane</keyword>
<evidence type="ECO:0000313" key="8">
    <source>
        <dbReference type="Ensembl" id="ENSEBUP00000014407.1"/>
    </source>
</evidence>
<reference evidence="8" key="1">
    <citation type="submission" date="2025-08" db="UniProtKB">
        <authorList>
            <consortium name="Ensembl"/>
        </authorList>
    </citation>
    <scope>IDENTIFICATION</scope>
</reference>
<dbReference type="AlphaFoldDB" id="A0A8C4QF05"/>